<reference evidence="3 4" key="1">
    <citation type="submission" date="2020-05" db="EMBL/GenBank/DDBJ databases">
        <title>Gimesia benthica sp. nov., a novel planctomycete isolated from a deep-sea water sample of the Northwest Indian Ocean.</title>
        <authorList>
            <person name="Wang J."/>
            <person name="Ruan C."/>
            <person name="Song L."/>
            <person name="Zhu Y."/>
            <person name="Li A."/>
            <person name="Zheng X."/>
            <person name="Wang L."/>
            <person name="Lu Z."/>
            <person name="Huang Y."/>
            <person name="Du W."/>
            <person name="Zhou Y."/>
            <person name="Huang L."/>
            <person name="Dai X."/>
        </authorList>
    </citation>
    <scope>NUCLEOTIDE SEQUENCE [LARGE SCALE GENOMIC DNA]</scope>
    <source>
        <strain evidence="3 4">YYQ-30</strain>
    </source>
</reference>
<feature type="domain" description="XdhC- CoxI" evidence="1">
    <location>
        <begin position="12"/>
        <end position="78"/>
    </location>
</feature>
<dbReference type="Proteomes" id="UP000572377">
    <property type="component" value="Unassembled WGS sequence"/>
</dbReference>
<dbReference type="InterPro" id="IPR003777">
    <property type="entry name" value="XdhC_CoxI"/>
</dbReference>
<evidence type="ECO:0000259" key="2">
    <source>
        <dbReference type="Pfam" id="PF13478"/>
    </source>
</evidence>
<dbReference type="AlphaFoldDB" id="A0A849L544"/>
<organism evidence="3 4">
    <name type="scientific">Halovulum dunhuangense</name>
    <dbReference type="NCBI Taxonomy" id="1505036"/>
    <lineage>
        <taxon>Bacteria</taxon>
        <taxon>Pseudomonadati</taxon>
        <taxon>Pseudomonadota</taxon>
        <taxon>Alphaproteobacteria</taxon>
        <taxon>Rhodobacterales</taxon>
        <taxon>Paracoccaceae</taxon>
        <taxon>Halovulum</taxon>
    </lineage>
</organism>
<dbReference type="Gene3D" id="3.40.50.720">
    <property type="entry name" value="NAD(P)-binding Rossmann-like Domain"/>
    <property type="match status" value="1"/>
</dbReference>
<dbReference type="InterPro" id="IPR052698">
    <property type="entry name" value="MoCofactor_Util/Proc"/>
</dbReference>
<keyword evidence="4" id="KW-1185">Reference proteome</keyword>
<evidence type="ECO:0000313" key="4">
    <source>
        <dbReference type="Proteomes" id="UP000572377"/>
    </source>
</evidence>
<dbReference type="InterPro" id="IPR027051">
    <property type="entry name" value="XdhC_Rossmann_dom"/>
</dbReference>
<dbReference type="NCBIfam" id="TIGR02964">
    <property type="entry name" value="xanthine_xdhC"/>
    <property type="match status" value="1"/>
</dbReference>
<dbReference type="InterPro" id="IPR014308">
    <property type="entry name" value="Xanthine_DH_XdhC"/>
</dbReference>
<dbReference type="PANTHER" id="PTHR30388">
    <property type="entry name" value="ALDEHYDE OXIDOREDUCTASE MOLYBDENUM COFACTOR ASSEMBLY PROTEIN"/>
    <property type="match status" value="1"/>
</dbReference>
<comment type="caution">
    <text evidence="3">The sequence shown here is derived from an EMBL/GenBank/DDBJ whole genome shotgun (WGS) entry which is preliminary data.</text>
</comment>
<sequence>MSLDRRELADAVARHGTLARVVVAEHAGSAPRETGASMLVWPDGIAGTIGGGALEHDAILRARGLLAAGAPFARRLQRYPLGPALGQCCGGAVSLLIERIGPEELAAIPAEGVFARPVAPGPAAEPPLAVARMLRAARAGLGARPALVGDWFLETAGAPRTPVWIWGAGHVGRALVGATDGLPLAVTWVDEARARFPDTVPPHADMLVAARMPDAAALAPGDARHLVLTYSHALDLEICHRILSRPFGSLGLIGSETKKARFLKRLGELGHPPERLAQLVCPIGDPGLGKEPQAIAIGVIHALLRERSAAGESGITDRGHGT</sequence>
<evidence type="ECO:0000259" key="1">
    <source>
        <dbReference type="Pfam" id="PF02625"/>
    </source>
</evidence>
<dbReference type="RefSeq" id="WP_171326120.1">
    <property type="nucleotide sequence ID" value="NZ_JABFBC010000002.1"/>
</dbReference>
<evidence type="ECO:0000313" key="3">
    <source>
        <dbReference type="EMBL" id="NNU81302.1"/>
    </source>
</evidence>
<name>A0A849L544_9RHOB</name>
<dbReference type="PANTHER" id="PTHR30388:SF6">
    <property type="entry name" value="XANTHINE DEHYDROGENASE SUBUNIT A-RELATED"/>
    <property type="match status" value="1"/>
</dbReference>
<dbReference type="EMBL" id="JABFBC010000002">
    <property type="protein sequence ID" value="NNU81302.1"/>
    <property type="molecule type" value="Genomic_DNA"/>
</dbReference>
<dbReference type="Pfam" id="PF02625">
    <property type="entry name" value="XdhC_CoxI"/>
    <property type="match status" value="1"/>
</dbReference>
<protein>
    <submittedName>
        <fullName evidence="3">Xanthine dehydrogenase accessory protein XdhC</fullName>
    </submittedName>
</protein>
<accession>A0A849L544</accession>
<dbReference type="Pfam" id="PF13478">
    <property type="entry name" value="XdhC_C"/>
    <property type="match status" value="1"/>
</dbReference>
<gene>
    <name evidence="3" type="primary">xdhC</name>
    <name evidence="3" type="ORF">HMH01_12725</name>
</gene>
<feature type="domain" description="XdhC Rossmann" evidence="2">
    <location>
        <begin position="163"/>
        <end position="300"/>
    </location>
</feature>
<proteinExistence type="predicted"/>